<sequence>MSTVLSPSTHQYLALPSTNVDRAVRERIKIEVGIRMVVSPSIPIGWRLRRDQCIVYDARPEYLTLFSGLPNPVVIFPFTEASHWSARTARDIRECVFRKLARIKKLIVRSGQPESKGCLDARRWICGGVLVIDDFALWCASNAVAQTCTKSPVKLKLRV</sequence>
<dbReference type="Proteomes" id="UP000217790">
    <property type="component" value="Unassembled WGS sequence"/>
</dbReference>
<protein>
    <submittedName>
        <fullName evidence="1">Uncharacterized protein</fullName>
    </submittedName>
</protein>
<name>A0A2H3DGA8_ARMGA</name>
<accession>A0A2H3DGA8</accession>
<reference evidence="2" key="1">
    <citation type="journal article" date="2017" name="Nat. Ecol. Evol.">
        <title>Genome expansion and lineage-specific genetic innovations in the forest pathogenic fungi Armillaria.</title>
        <authorList>
            <person name="Sipos G."/>
            <person name="Prasanna A.N."/>
            <person name="Walter M.C."/>
            <person name="O'Connor E."/>
            <person name="Balint B."/>
            <person name="Krizsan K."/>
            <person name="Kiss B."/>
            <person name="Hess J."/>
            <person name="Varga T."/>
            <person name="Slot J."/>
            <person name="Riley R."/>
            <person name="Boka B."/>
            <person name="Rigling D."/>
            <person name="Barry K."/>
            <person name="Lee J."/>
            <person name="Mihaltcheva S."/>
            <person name="LaButti K."/>
            <person name="Lipzen A."/>
            <person name="Waldron R."/>
            <person name="Moloney N.M."/>
            <person name="Sperisen C."/>
            <person name="Kredics L."/>
            <person name="Vagvoelgyi C."/>
            <person name="Patrignani A."/>
            <person name="Fitzpatrick D."/>
            <person name="Nagy I."/>
            <person name="Doyle S."/>
            <person name="Anderson J.B."/>
            <person name="Grigoriev I.V."/>
            <person name="Gueldener U."/>
            <person name="Muensterkoetter M."/>
            <person name="Nagy L.G."/>
        </authorList>
    </citation>
    <scope>NUCLEOTIDE SEQUENCE [LARGE SCALE GENOMIC DNA]</scope>
    <source>
        <strain evidence="2">Ar21-2</strain>
    </source>
</reference>
<evidence type="ECO:0000313" key="1">
    <source>
        <dbReference type="EMBL" id="PBK90492.1"/>
    </source>
</evidence>
<dbReference type="InParanoid" id="A0A2H3DGA8"/>
<organism evidence="1 2">
    <name type="scientific">Armillaria gallica</name>
    <name type="common">Bulbous honey fungus</name>
    <name type="synonym">Armillaria bulbosa</name>
    <dbReference type="NCBI Taxonomy" id="47427"/>
    <lineage>
        <taxon>Eukaryota</taxon>
        <taxon>Fungi</taxon>
        <taxon>Dikarya</taxon>
        <taxon>Basidiomycota</taxon>
        <taxon>Agaricomycotina</taxon>
        <taxon>Agaricomycetes</taxon>
        <taxon>Agaricomycetidae</taxon>
        <taxon>Agaricales</taxon>
        <taxon>Marasmiineae</taxon>
        <taxon>Physalacriaceae</taxon>
        <taxon>Armillaria</taxon>
    </lineage>
</organism>
<gene>
    <name evidence="1" type="ORF">ARMGADRAFT_1082744</name>
</gene>
<proteinExistence type="predicted"/>
<evidence type="ECO:0000313" key="2">
    <source>
        <dbReference type="Proteomes" id="UP000217790"/>
    </source>
</evidence>
<dbReference type="EMBL" id="KZ293665">
    <property type="protein sequence ID" value="PBK90492.1"/>
    <property type="molecule type" value="Genomic_DNA"/>
</dbReference>
<dbReference type="AlphaFoldDB" id="A0A2H3DGA8"/>
<keyword evidence="2" id="KW-1185">Reference proteome</keyword>